<dbReference type="EMBL" id="JAQIZZ010000006">
    <property type="protein sequence ID" value="KAJ5538359.1"/>
    <property type="molecule type" value="Genomic_DNA"/>
</dbReference>
<reference evidence="2 3" key="1">
    <citation type="journal article" date="2023" name="IMA Fungus">
        <title>Comparative genomic study of the Penicillium genus elucidates a diverse pangenome and 15 lateral gene transfer events.</title>
        <authorList>
            <person name="Petersen C."/>
            <person name="Sorensen T."/>
            <person name="Nielsen M.R."/>
            <person name="Sondergaard T.E."/>
            <person name="Sorensen J.L."/>
            <person name="Fitzpatrick D.A."/>
            <person name="Frisvad J.C."/>
            <person name="Nielsen K.L."/>
        </authorList>
    </citation>
    <scope>NUCLEOTIDE SEQUENCE [LARGE SCALE GENOMIC DNA]</scope>
    <source>
        <strain evidence="2 3">IBT 35679</strain>
    </source>
</reference>
<dbReference type="Proteomes" id="UP001220324">
    <property type="component" value="Unassembled WGS sequence"/>
</dbReference>
<evidence type="ECO:0000313" key="2">
    <source>
        <dbReference type="EMBL" id="KAJ5538359.1"/>
    </source>
</evidence>
<organism evidence="2 3">
    <name type="scientific">Penicillium frequentans</name>
    <dbReference type="NCBI Taxonomy" id="3151616"/>
    <lineage>
        <taxon>Eukaryota</taxon>
        <taxon>Fungi</taxon>
        <taxon>Dikarya</taxon>
        <taxon>Ascomycota</taxon>
        <taxon>Pezizomycotina</taxon>
        <taxon>Eurotiomycetes</taxon>
        <taxon>Eurotiomycetidae</taxon>
        <taxon>Eurotiales</taxon>
        <taxon>Aspergillaceae</taxon>
        <taxon>Penicillium</taxon>
    </lineage>
</organism>
<evidence type="ECO:0000256" key="1">
    <source>
        <dbReference type="SAM" id="MobiDB-lite"/>
    </source>
</evidence>
<evidence type="ECO:0008006" key="4">
    <source>
        <dbReference type="Google" id="ProtNLM"/>
    </source>
</evidence>
<name>A0AAD6CVU8_9EURO</name>
<evidence type="ECO:0000313" key="3">
    <source>
        <dbReference type="Proteomes" id="UP001220324"/>
    </source>
</evidence>
<feature type="compositionally biased region" description="Polar residues" evidence="1">
    <location>
        <begin position="18"/>
        <end position="39"/>
    </location>
</feature>
<gene>
    <name evidence="2" type="ORF">N7494_007838</name>
</gene>
<protein>
    <recommendedName>
        <fullName evidence="4">Histone chaperone domain-containing protein</fullName>
    </recommendedName>
</protein>
<keyword evidence="3" id="KW-1185">Reference proteome</keyword>
<feature type="region of interest" description="Disordered" evidence="1">
    <location>
        <begin position="1"/>
        <end position="110"/>
    </location>
</feature>
<feature type="compositionally biased region" description="Acidic residues" evidence="1">
    <location>
        <begin position="100"/>
        <end position="110"/>
    </location>
</feature>
<dbReference type="AlphaFoldDB" id="A0AAD6CVU8"/>
<proteinExistence type="predicted"/>
<sequence>MSNPAERTAEDQYEENNDSSPVTGDFTDNSYANETNPNLRDQVPVQGDNAQIEDPMQPPYSNSDQQLEEDENEAIDKSNIMRGSRLRHAKPQTSNKYNEGPDEDDLPAAD</sequence>
<comment type="caution">
    <text evidence="2">The sequence shown here is derived from an EMBL/GenBank/DDBJ whole genome shotgun (WGS) entry which is preliminary data.</text>
</comment>
<accession>A0AAD6CVU8</accession>